<name>A0ABV7ESD1_9GAMM</name>
<evidence type="ECO:0000259" key="7">
    <source>
        <dbReference type="Pfam" id="PF17188"/>
    </source>
</evidence>
<evidence type="ECO:0000256" key="4">
    <source>
        <dbReference type="ARBA" id="ARBA00022764"/>
    </source>
</evidence>
<feature type="domain" description="MucB/RseB C-terminal" evidence="7">
    <location>
        <begin position="234"/>
        <end position="326"/>
    </location>
</feature>
<dbReference type="InterPro" id="IPR038484">
    <property type="entry name" value="MucB/RseB_C_sf"/>
</dbReference>
<keyword evidence="4" id="KW-0574">Periplasm</keyword>
<evidence type="ECO:0000256" key="5">
    <source>
        <dbReference type="SAM" id="SignalP"/>
    </source>
</evidence>
<feature type="domain" description="MucB/RseB N-terminal" evidence="6">
    <location>
        <begin position="37"/>
        <end position="210"/>
    </location>
</feature>
<reference evidence="9" key="1">
    <citation type="journal article" date="2019" name="Int. J. Syst. Evol. Microbiol.">
        <title>The Global Catalogue of Microorganisms (GCM) 10K type strain sequencing project: providing services to taxonomists for standard genome sequencing and annotation.</title>
        <authorList>
            <consortium name="The Broad Institute Genomics Platform"/>
            <consortium name="The Broad Institute Genome Sequencing Center for Infectious Disease"/>
            <person name="Wu L."/>
            <person name="Ma J."/>
        </authorList>
    </citation>
    <scope>NUCLEOTIDE SEQUENCE [LARGE SCALE GENOMIC DNA]</scope>
    <source>
        <strain evidence="9">KCTC 52640</strain>
    </source>
</reference>
<dbReference type="PIRSF" id="PIRSF005427">
    <property type="entry name" value="RseB"/>
    <property type="match status" value="1"/>
</dbReference>
<evidence type="ECO:0000256" key="2">
    <source>
        <dbReference type="ARBA" id="ARBA00008150"/>
    </source>
</evidence>
<dbReference type="RefSeq" id="WP_380689698.1">
    <property type="nucleotide sequence ID" value="NZ_JBHRSS010000004.1"/>
</dbReference>
<feature type="chain" id="PRO_5047224192" evidence="5">
    <location>
        <begin position="21"/>
        <end position="339"/>
    </location>
</feature>
<dbReference type="InterPro" id="IPR033434">
    <property type="entry name" value="MucB/RseB_N"/>
</dbReference>
<dbReference type="PANTHER" id="PTHR38782">
    <property type="match status" value="1"/>
</dbReference>
<dbReference type="CDD" id="cd16327">
    <property type="entry name" value="RseB"/>
    <property type="match status" value="1"/>
</dbReference>
<dbReference type="InterPro" id="IPR005588">
    <property type="entry name" value="MucB_RseB"/>
</dbReference>
<gene>
    <name evidence="8" type="ORF">ACFOSU_11445</name>
</gene>
<dbReference type="Gene3D" id="3.30.200.100">
    <property type="entry name" value="MucB/RseB, C-terminal domain"/>
    <property type="match status" value="1"/>
</dbReference>
<organism evidence="8 9">
    <name type="scientific">Salinisphaera aquimarina</name>
    <dbReference type="NCBI Taxonomy" id="2094031"/>
    <lineage>
        <taxon>Bacteria</taxon>
        <taxon>Pseudomonadati</taxon>
        <taxon>Pseudomonadota</taxon>
        <taxon>Gammaproteobacteria</taxon>
        <taxon>Salinisphaerales</taxon>
        <taxon>Salinisphaeraceae</taxon>
        <taxon>Salinisphaera</taxon>
    </lineage>
</organism>
<evidence type="ECO:0000259" key="6">
    <source>
        <dbReference type="Pfam" id="PF03888"/>
    </source>
</evidence>
<dbReference type="EMBL" id="JBHRSS010000004">
    <property type="protein sequence ID" value="MFC3104502.1"/>
    <property type="molecule type" value="Genomic_DNA"/>
</dbReference>
<evidence type="ECO:0000256" key="1">
    <source>
        <dbReference type="ARBA" id="ARBA00004418"/>
    </source>
</evidence>
<sequence length="339" mass="37344">MTRALSAFLLLFGLVGLAGAAPASNQNTGDEASRASVDELLSSASSAVRTENYEGVLVYLREKQLDTLRVIHRFKDNVEQERLVSLTGQPREVIRRGGAVTSILPDSKVVLISRHQRKGLLGSVAQFSPKRMRASYLVSDMGQRRLSDRIGRLIQITPRDEFRYGYRMLIDEKTRVPLKLDLLRGNDVLEQLMFTQITFPEAVADKAFQPGYNIEGFRVIEHEAVQVEDKPVPEDAWKPTDLPPGFELAEDGVRRVTENGYVRQMLFTDGVATVSAFIAPAGLRKPLEGATTMGAVNAFGHVSGDTQITVVGEVPAITVRQIASNLVHESRASAAEDKK</sequence>
<dbReference type="Gene3D" id="2.50.20.10">
    <property type="entry name" value="Lipoprotein localisation LolA/LolB/LppX"/>
    <property type="match status" value="1"/>
</dbReference>
<dbReference type="Proteomes" id="UP001595462">
    <property type="component" value="Unassembled WGS sequence"/>
</dbReference>
<evidence type="ECO:0000313" key="9">
    <source>
        <dbReference type="Proteomes" id="UP001595462"/>
    </source>
</evidence>
<comment type="similarity">
    <text evidence="2">Belongs to the RseB family.</text>
</comment>
<dbReference type="Pfam" id="PF17188">
    <property type="entry name" value="MucB_RseB_C"/>
    <property type="match status" value="1"/>
</dbReference>
<comment type="caution">
    <text evidence="8">The sequence shown here is derived from an EMBL/GenBank/DDBJ whole genome shotgun (WGS) entry which is preliminary data.</text>
</comment>
<dbReference type="Pfam" id="PF03888">
    <property type="entry name" value="MucB_RseB"/>
    <property type="match status" value="1"/>
</dbReference>
<feature type="signal peptide" evidence="5">
    <location>
        <begin position="1"/>
        <end position="20"/>
    </location>
</feature>
<dbReference type="PANTHER" id="PTHR38782:SF1">
    <property type="entry name" value="SIGMA-E FACTOR REGULATORY PROTEIN RSEB"/>
    <property type="match status" value="1"/>
</dbReference>
<keyword evidence="3 5" id="KW-0732">Signal</keyword>
<evidence type="ECO:0000313" key="8">
    <source>
        <dbReference type="EMBL" id="MFC3104502.1"/>
    </source>
</evidence>
<protein>
    <submittedName>
        <fullName evidence="8">MucB/RseB C-terminal domain-containing protein</fullName>
    </submittedName>
</protein>
<accession>A0ABV7ESD1</accession>
<keyword evidence="9" id="KW-1185">Reference proteome</keyword>
<evidence type="ECO:0000256" key="3">
    <source>
        <dbReference type="ARBA" id="ARBA00022729"/>
    </source>
</evidence>
<comment type="subcellular location">
    <subcellularLocation>
        <location evidence="1">Periplasm</location>
    </subcellularLocation>
</comment>
<proteinExistence type="inferred from homology"/>
<dbReference type="InterPro" id="IPR033436">
    <property type="entry name" value="MucB/RseB_C"/>
</dbReference>